<comment type="subcellular location">
    <subcellularLocation>
        <location evidence="1">Secreted</location>
    </subcellularLocation>
</comment>
<reference evidence="6" key="1">
    <citation type="submission" date="2022-01" db="EMBL/GenBank/DDBJ databases">
        <authorList>
            <person name="Braso-Vives M."/>
        </authorList>
    </citation>
    <scope>NUCLEOTIDE SEQUENCE</scope>
</reference>
<comment type="similarity">
    <text evidence="2 4">Belongs to the AB hydrolase superfamily. Lipase family.</text>
</comment>
<evidence type="ECO:0000313" key="7">
    <source>
        <dbReference type="Proteomes" id="UP000838412"/>
    </source>
</evidence>
<dbReference type="InterPro" id="IPR033906">
    <property type="entry name" value="Lipase_N"/>
</dbReference>
<proteinExistence type="inferred from homology"/>
<gene>
    <name evidence="6" type="primary">LIPG</name>
    <name evidence="6" type="ORF">BLAG_LOCUS22097</name>
</gene>
<organism evidence="6 7">
    <name type="scientific">Branchiostoma lanceolatum</name>
    <name type="common">Common lancelet</name>
    <name type="synonym">Amphioxus lanceolatum</name>
    <dbReference type="NCBI Taxonomy" id="7740"/>
    <lineage>
        <taxon>Eukaryota</taxon>
        <taxon>Metazoa</taxon>
        <taxon>Chordata</taxon>
        <taxon>Cephalochordata</taxon>
        <taxon>Leptocardii</taxon>
        <taxon>Amphioxiformes</taxon>
        <taxon>Branchiostomatidae</taxon>
        <taxon>Branchiostoma</taxon>
    </lineage>
</organism>
<evidence type="ECO:0000259" key="5">
    <source>
        <dbReference type="Pfam" id="PF00151"/>
    </source>
</evidence>
<dbReference type="GO" id="GO:0005615">
    <property type="term" value="C:extracellular space"/>
    <property type="evidence" value="ECO:0007669"/>
    <property type="project" value="TreeGrafter"/>
</dbReference>
<dbReference type="SUPFAM" id="SSF49723">
    <property type="entry name" value="Lipase/lipooxygenase domain (PLAT/LH2 domain)"/>
    <property type="match status" value="1"/>
</dbReference>
<dbReference type="Pfam" id="PF00151">
    <property type="entry name" value="Lipase"/>
    <property type="match status" value="1"/>
</dbReference>
<feature type="domain" description="Lipase" evidence="5">
    <location>
        <begin position="86"/>
        <end position="393"/>
    </location>
</feature>
<evidence type="ECO:0000256" key="2">
    <source>
        <dbReference type="ARBA" id="ARBA00010701"/>
    </source>
</evidence>
<accession>A0A8K0EUN0</accession>
<dbReference type="CDD" id="cd00707">
    <property type="entry name" value="Pancreat_lipase_like"/>
    <property type="match status" value="1"/>
</dbReference>
<evidence type="ECO:0000256" key="4">
    <source>
        <dbReference type="RuleBase" id="RU004262"/>
    </source>
</evidence>
<dbReference type="InterPro" id="IPR000734">
    <property type="entry name" value="TAG_lipase"/>
</dbReference>
<evidence type="ECO:0000313" key="6">
    <source>
        <dbReference type="EMBL" id="CAH1269451.1"/>
    </source>
</evidence>
<keyword evidence="7" id="KW-1185">Reference proteome</keyword>
<dbReference type="FunFam" id="3.40.50.1820:FF:000645">
    <property type="entry name" value="Lipase, putative"/>
    <property type="match status" value="1"/>
</dbReference>
<dbReference type="PANTHER" id="PTHR11610">
    <property type="entry name" value="LIPASE"/>
    <property type="match status" value="1"/>
</dbReference>
<dbReference type="InterPro" id="IPR029058">
    <property type="entry name" value="AB_hydrolase_fold"/>
</dbReference>
<dbReference type="Gene3D" id="2.60.60.20">
    <property type="entry name" value="PLAT/LH2 domain"/>
    <property type="match status" value="1"/>
</dbReference>
<dbReference type="OrthoDB" id="199913at2759"/>
<dbReference type="GO" id="GO:0016298">
    <property type="term" value="F:lipase activity"/>
    <property type="evidence" value="ECO:0007669"/>
    <property type="project" value="InterPro"/>
</dbReference>
<evidence type="ECO:0000256" key="1">
    <source>
        <dbReference type="ARBA" id="ARBA00004613"/>
    </source>
</evidence>
<name>A0A8K0EUN0_BRALA</name>
<sequence length="672" mass="76063">MTPQWLHSNATVSRIKRLKDSSVHMHVPTELSGPSLSALAMAWFLMPGKKLKDHLNFHFKLLVLESILLSWIRAEDKEICLPPLGCFDTAEPFSHLPLPYNREDVNTRFHLRTRDNPYDDHELTAGDVSALEKSNYESGVTTYFGIHGFSGFNPHVPWREEFFERLLNRENANVIFVSWIEGSLTGLNPAQAAANVRVAAAELAYFCNWLQNMTGVSLQSFHIVGFSFGAQIAGLAGAQLPGLGRITGLDPAAIYYAESPPEARLDPTDAEFVDIIHTDAEMLGGIGPSGMSPVGHVDFYPNGGTDQPGCESFTHNLLTFCDHRKSIYYFYGSLDSQNPPLRSYRCDSYERFLAGTCMSCRANRCMNMGIEASRVPRKRHVKLYLHTTADEPYRVFHYSVRIHFRRGRGSGNHRRYEGRREGRLFVTLHGKDGNSQELPLNNGEIVTMVPGHNVRFLVTSPDRIGRLHNVTFRWDDSEPQNDGFSVWDIFGKRRKRGLRHREDAMFGAFVRKYGDVIADVTSGDEARIRKYTRPRGAKRHDSNKLMALQAVLLVYHPFNNLKLQGKDGIWNTTSEMDDSGNVTTRHGDVKAISVGEGGHKPHSSRQDGDATLLKTAPRRRHRRSDSDVMYVRKIRVKSGESQESLHFCADGREFRIPRIRKGERVRFSRCEG</sequence>
<dbReference type="InterPro" id="IPR013818">
    <property type="entry name" value="Lipase"/>
</dbReference>
<dbReference type="PANTHER" id="PTHR11610:SF178">
    <property type="entry name" value="LIPASE MEMBER H-A-LIKE PROTEIN"/>
    <property type="match status" value="1"/>
</dbReference>
<keyword evidence="3" id="KW-0964">Secreted</keyword>
<dbReference type="PRINTS" id="PR00821">
    <property type="entry name" value="TAGLIPASE"/>
</dbReference>
<dbReference type="EMBL" id="OV696692">
    <property type="protein sequence ID" value="CAH1269451.1"/>
    <property type="molecule type" value="Genomic_DNA"/>
</dbReference>
<dbReference type="AlphaFoldDB" id="A0A8K0EUN0"/>
<dbReference type="SUPFAM" id="SSF53474">
    <property type="entry name" value="alpha/beta-Hydrolases"/>
    <property type="match status" value="1"/>
</dbReference>
<evidence type="ECO:0000256" key="3">
    <source>
        <dbReference type="ARBA" id="ARBA00022525"/>
    </source>
</evidence>
<dbReference type="Gene3D" id="3.40.50.1820">
    <property type="entry name" value="alpha/beta hydrolase"/>
    <property type="match status" value="1"/>
</dbReference>
<protein>
    <submittedName>
        <fullName evidence="6">LIPG protein</fullName>
    </submittedName>
</protein>
<dbReference type="InterPro" id="IPR036392">
    <property type="entry name" value="PLAT/LH2_dom_sf"/>
</dbReference>
<dbReference type="Proteomes" id="UP000838412">
    <property type="component" value="Chromosome 7"/>
</dbReference>
<dbReference type="GO" id="GO:0016042">
    <property type="term" value="P:lipid catabolic process"/>
    <property type="evidence" value="ECO:0007669"/>
    <property type="project" value="TreeGrafter"/>
</dbReference>